<gene>
    <name evidence="3" type="ORF">ACFQ3F_24175</name>
</gene>
<dbReference type="PANTHER" id="PTHR42685">
    <property type="entry name" value="GERANYLGERANYL DIPHOSPHATE REDUCTASE"/>
    <property type="match status" value="1"/>
</dbReference>
<reference evidence="4" key="1">
    <citation type="journal article" date="2019" name="Int. J. Syst. Evol. Microbiol.">
        <title>The Global Catalogue of Microorganisms (GCM) 10K type strain sequencing project: providing services to taxonomists for standard genome sequencing and annotation.</title>
        <authorList>
            <consortium name="The Broad Institute Genomics Platform"/>
            <consortium name="The Broad Institute Genome Sequencing Center for Infectious Disease"/>
            <person name="Wu L."/>
            <person name="Ma J."/>
        </authorList>
    </citation>
    <scope>NUCLEOTIDE SEQUENCE [LARGE SCALE GENOMIC DNA]</scope>
    <source>
        <strain evidence="4">CCUG 52478</strain>
    </source>
</reference>
<dbReference type="PANTHER" id="PTHR42685:SF22">
    <property type="entry name" value="CONDITIONED MEDIUM FACTOR RECEPTOR 1"/>
    <property type="match status" value="1"/>
</dbReference>
<dbReference type="InterPro" id="IPR050407">
    <property type="entry name" value="Geranylgeranyl_reductase"/>
</dbReference>
<feature type="domain" description="FAD-binding" evidence="2">
    <location>
        <begin position="22"/>
        <end position="192"/>
    </location>
</feature>
<dbReference type="Gene3D" id="3.50.50.60">
    <property type="entry name" value="FAD/NAD(P)-binding domain"/>
    <property type="match status" value="1"/>
</dbReference>
<name>A0ABW3W8J0_9ACTN</name>
<evidence type="ECO:0000313" key="3">
    <source>
        <dbReference type="EMBL" id="MFD1250910.1"/>
    </source>
</evidence>
<keyword evidence="3" id="KW-0560">Oxidoreductase</keyword>
<dbReference type="InterPro" id="IPR036188">
    <property type="entry name" value="FAD/NAD-bd_sf"/>
</dbReference>
<dbReference type="PRINTS" id="PR00420">
    <property type="entry name" value="RNGMNOXGNASE"/>
</dbReference>
<evidence type="ECO:0000259" key="2">
    <source>
        <dbReference type="Pfam" id="PF01494"/>
    </source>
</evidence>
<proteinExistence type="predicted"/>
<keyword evidence="4" id="KW-1185">Reference proteome</keyword>
<protein>
    <submittedName>
        <fullName evidence="3">NAD(P)/FAD-dependent oxidoreductase</fullName>
        <ecNumber evidence="3">1.-.-.-</ecNumber>
    </submittedName>
</protein>
<organism evidence="3 4">
    <name type="scientific">Nocardioides ginsengisoli</name>
    <dbReference type="NCBI Taxonomy" id="363868"/>
    <lineage>
        <taxon>Bacteria</taxon>
        <taxon>Bacillati</taxon>
        <taxon>Actinomycetota</taxon>
        <taxon>Actinomycetes</taxon>
        <taxon>Propionibacteriales</taxon>
        <taxon>Nocardioidaceae</taxon>
        <taxon>Nocardioides</taxon>
    </lineage>
</organism>
<accession>A0ABW3W8J0</accession>
<dbReference type="RefSeq" id="WP_367918352.1">
    <property type="nucleotide sequence ID" value="NZ_BAABAC010000009.1"/>
</dbReference>
<sequence>MSIDEKIAPQTAFRGGRRIDPEYDVVVVGARCAGAPLATLLARAGLSVVLLEQARFPRDTMSTHIMEANVLAFLDRLGVTAQVRATGAPYVMRSNVRIDDLQTRQRIPQIDGDVGGAASVRRFVLDPILVGAAADAGVDVRMGARVTGLLRNGDRVSGVRVGQDGTSYDVAARLVVGADGRGSTVAELVGSRRYNVAASERLGYWGFYENADSGPDPELIFHKWDDRLVVAMPADAGLYQVVEMPVAAERDAFRADLRGAFDAYARSCGPVARVLTGATLTGKVQGMVRWEGFFREPSGPGWVLVGDAGHFKDPAPGQGIGDAFRQAEMLAPEIVAGLAAHDVDERIRVWGVWRDRDATPMYWTAVDFGKAGPSPLVVAEVARRMVAKGTYDRMLDMFNHRSDPWRVFTPAVATSATLRMLVRPGAPRRRLLREYRDLAVADARRKRQLKRPVYAPSPGPPSRP</sequence>
<feature type="compositionally biased region" description="Pro residues" evidence="1">
    <location>
        <begin position="455"/>
        <end position="464"/>
    </location>
</feature>
<dbReference type="InterPro" id="IPR002938">
    <property type="entry name" value="FAD-bd"/>
</dbReference>
<evidence type="ECO:0000313" key="4">
    <source>
        <dbReference type="Proteomes" id="UP001597229"/>
    </source>
</evidence>
<dbReference type="Proteomes" id="UP001597229">
    <property type="component" value="Unassembled WGS sequence"/>
</dbReference>
<feature type="region of interest" description="Disordered" evidence="1">
    <location>
        <begin position="443"/>
        <end position="464"/>
    </location>
</feature>
<dbReference type="EC" id="1.-.-.-" evidence="3"/>
<dbReference type="SUPFAM" id="SSF51905">
    <property type="entry name" value="FAD/NAD(P)-binding domain"/>
    <property type="match status" value="1"/>
</dbReference>
<dbReference type="Pfam" id="PF01494">
    <property type="entry name" value="FAD_binding_3"/>
    <property type="match status" value="1"/>
</dbReference>
<evidence type="ECO:0000256" key="1">
    <source>
        <dbReference type="SAM" id="MobiDB-lite"/>
    </source>
</evidence>
<comment type="caution">
    <text evidence="3">The sequence shown here is derived from an EMBL/GenBank/DDBJ whole genome shotgun (WGS) entry which is preliminary data.</text>
</comment>
<dbReference type="EMBL" id="JBHTLX010000029">
    <property type="protein sequence ID" value="MFD1250910.1"/>
    <property type="molecule type" value="Genomic_DNA"/>
</dbReference>
<dbReference type="GO" id="GO:0016491">
    <property type="term" value="F:oxidoreductase activity"/>
    <property type="evidence" value="ECO:0007669"/>
    <property type="project" value="UniProtKB-KW"/>
</dbReference>